<sequence length="101" mass="10634">MLFAAVPHSAPLPAGYLGRTSAKSVPVVTAVSRNPTDEYCGRHSADYANANLPRMSGIRSAGGVPKRAPCPGWPPEAERLATDRTLRVLATPTGFEPVLPP</sequence>
<organism evidence="1 2">
    <name type="scientific">Candidatus Defluviicoccus seviourii</name>
    <dbReference type="NCBI Taxonomy" id="2565273"/>
    <lineage>
        <taxon>Bacteria</taxon>
        <taxon>Pseudomonadati</taxon>
        <taxon>Pseudomonadota</taxon>
        <taxon>Alphaproteobacteria</taxon>
        <taxon>Rhodospirillales</taxon>
        <taxon>Rhodospirillaceae</taxon>
        <taxon>Defluviicoccus</taxon>
    </lineage>
</organism>
<comment type="caution">
    <text evidence="1">The sequence shown here is derived from an EMBL/GenBank/DDBJ whole genome shotgun (WGS) entry which is preliminary data.</text>
</comment>
<dbReference type="EMBL" id="UXAT02000019">
    <property type="protein sequence ID" value="VUX46650.1"/>
    <property type="molecule type" value="Genomic_DNA"/>
</dbReference>
<gene>
    <name evidence="1" type="ORF">DF3PA_260016</name>
</gene>
<keyword evidence="2" id="KW-1185">Reference proteome</keyword>
<dbReference type="AlphaFoldDB" id="A0A564WDV2"/>
<dbReference type="Proteomes" id="UP000326641">
    <property type="component" value="Unassembled WGS sequence"/>
</dbReference>
<evidence type="ECO:0000313" key="2">
    <source>
        <dbReference type="Proteomes" id="UP000326641"/>
    </source>
</evidence>
<name>A0A564WDV2_9PROT</name>
<proteinExistence type="predicted"/>
<reference evidence="1" key="1">
    <citation type="submission" date="2018-11" db="EMBL/GenBank/DDBJ databases">
        <authorList>
            <person name="Onetto C."/>
        </authorList>
    </citation>
    <scope>NUCLEOTIDE SEQUENCE [LARGE SCALE GENOMIC DNA]</scope>
</reference>
<evidence type="ECO:0000313" key="1">
    <source>
        <dbReference type="EMBL" id="VUX46650.1"/>
    </source>
</evidence>
<accession>A0A564WDV2</accession>
<protein>
    <submittedName>
        <fullName evidence="1">Uncharacterized protein</fullName>
    </submittedName>
</protein>